<dbReference type="AlphaFoldDB" id="A0A5B1BSI6"/>
<keyword evidence="2" id="KW-1185">Reference proteome</keyword>
<reference evidence="1 2" key="1">
    <citation type="submission" date="2019-09" db="EMBL/GenBank/DDBJ databases">
        <title>Report of infection by Mycobacterium simiae a patient suffering from pulmonary tuberculosis.</title>
        <authorList>
            <person name="Mohanty P.S."/>
            <person name="Bansal A.K."/>
            <person name="Singh H."/>
            <person name="Sharma S."/>
            <person name="Patil S.A."/>
            <person name="Upadhaya P."/>
            <person name="Singh P.K."/>
            <person name="Kumar D."/>
            <person name="Kumar S."/>
            <person name="Singh R.K."/>
            <person name="Chaudhary B."/>
        </authorList>
    </citation>
    <scope>NUCLEOTIDE SEQUENCE [LARGE SCALE GENOMIC DNA]</scope>
    <source>
        <strain evidence="1 2">JAL-560-SIM</strain>
    </source>
</reference>
<accession>A0A5B1BSI6</accession>
<dbReference type="Proteomes" id="UP000324701">
    <property type="component" value="Unassembled WGS sequence"/>
</dbReference>
<proteinExistence type="predicted"/>
<gene>
    <name evidence="1" type="ORF">F0Q45_10310</name>
</gene>
<dbReference type="OrthoDB" id="89494at1763"/>
<name>A0A5B1BSI6_MYCSI</name>
<evidence type="ECO:0000313" key="1">
    <source>
        <dbReference type="EMBL" id="KAA1250323.1"/>
    </source>
</evidence>
<dbReference type="RefSeq" id="WP_149653861.1">
    <property type="nucleotide sequence ID" value="NZ_VTZN01000049.1"/>
</dbReference>
<dbReference type="EMBL" id="VTZN01000049">
    <property type="protein sequence ID" value="KAA1250323.1"/>
    <property type="molecule type" value="Genomic_DNA"/>
</dbReference>
<evidence type="ECO:0000313" key="2">
    <source>
        <dbReference type="Proteomes" id="UP000324701"/>
    </source>
</evidence>
<comment type="caution">
    <text evidence="1">The sequence shown here is derived from an EMBL/GenBank/DDBJ whole genome shotgun (WGS) entry which is preliminary data.</text>
</comment>
<protein>
    <submittedName>
        <fullName evidence="1">Uncharacterized protein</fullName>
    </submittedName>
</protein>
<sequence length="167" mass="18642">MLDQRTGVHEFGELHGGRVLDQQTEHGFKIGGHRRKLQRDPEANKIYIGIGCAPPSYTDINKTMHSNSPLPTSSSWSLPAVPDHRKSQAAAEVDLRVLREYIRAIKTACDDLHGDPFDQRARAELVSMIQHQSDAADAAYARLQIRQTNRTTPELQPNVFTSCAATR</sequence>
<organism evidence="1 2">
    <name type="scientific">Mycobacterium simiae</name>
    <name type="common">Mycobacterium habana</name>
    <dbReference type="NCBI Taxonomy" id="1784"/>
    <lineage>
        <taxon>Bacteria</taxon>
        <taxon>Bacillati</taxon>
        <taxon>Actinomycetota</taxon>
        <taxon>Actinomycetes</taxon>
        <taxon>Mycobacteriales</taxon>
        <taxon>Mycobacteriaceae</taxon>
        <taxon>Mycobacterium</taxon>
        <taxon>Mycobacterium simiae complex</taxon>
    </lineage>
</organism>